<dbReference type="OrthoDB" id="408954at2759"/>
<dbReference type="EMBL" id="NMUH01006528">
    <property type="protein sequence ID" value="MQM15478.1"/>
    <property type="molecule type" value="Genomic_DNA"/>
</dbReference>
<sequence>GEEINGLGELYVRKHPKLRIRIVDGSTLAAAAVIHSIPEGTKEVLLIGKLSKVAFIVAKALCHRSIQVVTVKREEFEKLILQLPTSLGTCLVLSNSYTPKEMKPSCLPVQLWVVGDGLTAEEQRRAAKGTCFIPFSQFPPKKTRRDCVYYSTPAMVIPKEFENMHACENWLPRRVISACRVTGIVHALEGWKEHETDNVVLDVEDVWRAALSHGFLPLPSPLAV</sequence>
<protein>
    <recommendedName>
        <fullName evidence="2">Very-long-chain aldehyde decarbonylase CER1-like C-terminal domain-containing protein</fullName>
    </recommendedName>
</protein>
<dbReference type="InterPro" id="IPR021940">
    <property type="entry name" value="CER1-like_C"/>
</dbReference>
<reference evidence="3" key="1">
    <citation type="submission" date="2017-07" db="EMBL/GenBank/DDBJ databases">
        <title>Taro Niue Genome Assembly and Annotation.</title>
        <authorList>
            <person name="Atibalentja N."/>
            <person name="Keating K."/>
            <person name="Fields C.J."/>
        </authorList>
    </citation>
    <scope>NUCLEOTIDE SEQUENCE</scope>
    <source>
        <strain evidence="3">Niue_2</strain>
        <tissue evidence="3">Leaf</tissue>
    </source>
</reference>
<evidence type="ECO:0000259" key="2">
    <source>
        <dbReference type="Pfam" id="PF12076"/>
    </source>
</evidence>
<feature type="non-terminal residue" evidence="3">
    <location>
        <position position="1"/>
    </location>
</feature>
<dbReference type="AlphaFoldDB" id="A0A843X585"/>
<keyword evidence="4" id="KW-1185">Reference proteome</keyword>
<name>A0A843X585_COLES</name>
<comment type="subcellular location">
    <subcellularLocation>
        <location evidence="1">Membrane</location>
        <topology evidence="1">Multi-pass membrane protein</topology>
    </subcellularLocation>
</comment>
<organism evidence="3 4">
    <name type="scientific">Colocasia esculenta</name>
    <name type="common">Wild taro</name>
    <name type="synonym">Arum esculentum</name>
    <dbReference type="NCBI Taxonomy" id="4460"/>
    <lineage>
        <taxon>Eukaryota</taxon>
        <taxon>Viridiplantae</taxon>
        <taxon>Streptophyta</taxon>
        <taxon>Embryophyta</taxon>
        <taxon>Tracheophyta</taxon>
        <taxon>Spermatophyta</taxon>
        <taxon>Magnoliopsida</taxon>
        <taxon>Liliopsida</taxon>
        <taxon>Araceae</taxon>
        <taxon>Aroideae</taxon>
        <taxon>Colocasieae</taxon>
        <taxon>Colocasia</taxon>
    </lineage>
</organism>
<comment type="caution">
    <text evidence="3">The sequence shown here is derived from an EMBL/GenBank/DDBJ whole genome shotgun (WGS) entry which is preliminary data.</text>
</comment>
<feature type="domain" description="Very-long-chain aldehyde decarbonylase CER1-like C-terminal" evidence="2">
    <location>
        <begin position="44"/>
        <end position="217"/>
    </location>
</feature>
<gene>
    <name evidence="3" type="ORF">Taro_048418</name>
</gene>
<accession>A0A843X585</accession>
<dbReference type="GO" id="GO:0016020">
    <property type="term" value="C:membrane"/>
    <property type="evidence" value="ECO:0007669"/>
    <property type="project" value="UniProtKB-SubCell"/>
</dbReference>
<proteinExistence type="predicted"/>
<evidence type="ECO:0000313" key="3">
    <source>
        <dbReference type="EMBL" id="MQM15478.1"/>
    </source>
</evidence>
<dbReference type="Pfam" id="PF12076">
    <property type="entry name" value="CER1-like_C"/>
    <property type="match status" value="1"/>
</dbReference>
<evidence type="ECO:0000313" key="4">
    <source>
        <dbReference type="Proteomes" id="UP000652761"/>
    </source>
</evidence>
<dbReference type="Proteomes" id="UP000652761">
    <property type="component" value="Unassembled WGS sequence"/>
</dbReference>
<evidence type="ECO:0000256" key="1">
    <source>
        <dbReference type="ARBA" id="ARBA00004141"/>
    </source>
</evidence>